<keyword evidence="11" id="KW-1185">Reference proteome</keyword>
<dbReference type="HAMAP" id="MF_00181">
    <property type="entry name" value="Cytosol_peptidase_M17"/>
    <property type="match status" value="1"/>
</dbReference>
<evidence type="ECO:0000256" key="5">
    <source>
        <dbReference type="ARBA" id="ARBA00022670"/>
    </source>
</evidence>
<dbReference type="Pfam" id="PF00883">
    <property type="entry name" value="Peptidase_M17"/>
    <property type="match status" value="1"/>
</dbReference>
<comment type="similarity">
    <text evidence="3 8">Belongs to the peptidase M17 family.</text>
</comment>
<keyword evidence="8" id="KW-0464">Manganese</keyword>
<dbReference type="NCBIfam" id="NF002073">
    <property type="entry name" value="PRK00913.1-2"/>
    <property type="match status" value="1"/>
</dbReference>
<keyword evidence="6 8" id="KW-0378">Hydrolase</keyword>
<dbReference type="InterPro" id="IPR008283">
    <property type="entry name" value="Peptidase_M17_N"/>
</dbReference>
<keyword evidence="8" id="KW-0479">Metal-binding</keyword>
<comment type="subcellular location">
    <subcellularLocation>
        <location evidence="8">Cytoplasm</location>
    </subcellularLocation>
</comment>
<evidence type="ECO:0000256" key="8">
    <source>
        <dbReference type="HAMAP-Rule" id="MF_00181"/>
    </source>
</evidence>
<dbReference type="EC" id="3.4.11.10" evidence="8"/>
<comment type="catalytic activity">
    <reaction evidence="1 8">
        <text>Release of an N-terminal amino acid, Xaa-|-Yaa-, in which Xaa is preferably Leu, but may be other amino acids including Pro although not Arg or Lys, and Yaa may be Pro. Amino acid amides and methyl esters are also readily hydrolyzed, but rates on arylamides are exceedingly low.</text>
        <dbReference type="EC" id="3.4.11.1"/>
    </reaction>
</comment>
<dbReference type="PANTHER" id="PTHR11963:SF23">
    <property type="entry name" value="CYTOSOL AMINOPEPTIDASE"/>
    <property type="match status" value="1"/>
</dbReference>
<keyword evidence="4 8" id="KW-0031">Aminopeptidase</keyword>
<dbReference type="EMBL" id="BAAASZ010000020">
    <property type="protein sequence ID" value="GAA2443444.1"/>
    <property type="molecule type" value="Genomic_DNA"/>
</dbReference>
<keyword evidence="8" id="KW-0963">Cytoplasm</keyword>
<feature type="binding site" evidence="8">
    <location>
        <position position="303"/>
    </location>
    <ligand>
        <name>Mn(2+)</name>
        <dbReference type="ChEBI" id="CHEBI:29035"/>
        <label>2</label>
    </ligand>
</feature>
<evidence type="ECO:0000259" key="9">
    <source>
        <dbReference type="PROSITE" id="PS00631"/>
    </source>
</evidence>
<sequence length="518" mass="52140">MSALTLSTSSAATLRADAVVVGVAKGPDGPVVAPGGETVDQAFGGALAATLETLGASGGEGEVTKLPAPDGVKAGLVLAVGLGDAPAEDGSYAPEALRRAAGAAARALTGRKKAGFALPAGDEASVAAVCEGALLGAYAFTAYRGKEGKGKGGAGKGGRKSGADGNAPLAEVVVLGAKPRDKAHKAAAERAEVVAAEVNRTRDLVNTPPNDLNPKSFAATVQSVAKEHGLEVEVLDEKALAKGGYGGILGVGRGSTNPPRLVRVAYKHAKAKKTLALVGKGITYDSGGISLKPAGHNETMKCDMSGAAAVFAAVVAAARLGLTVNVTGWLALAENMPSGSATRPGDVLTMYSGKTVEVLNTDAEGRLVLADALTRACEEKPDAVVDVATLTGAMMLALGSRTFGVMANDDAFRTAVHELAEEAGEQSWPMPLPDHLRKGLDSPVADIANMGERMGGGLVAGLFLKEFVAEGTPWAHLDIAGPAFNESGPFGYTPKGGTGSAVRTLVRLAERAAAGDLP</sequence>
<evidence type="ECO:0000256" key="6">
    <source>
        <dbReference type="ARBA" id="ARBA00022801"/>
    </source>
</evidence>
<comment type="function">
    <text evidence="7 8">Presumably involved in the processing and regular turnover of intracellular proteins. Catalyzes the removal of unsubstituted N-terminal amino acids from various peptides.</text>
</comment>
<comment type="caution">
    <text evidence="10">The sequence shown here is derived from an EMBL/GenBank/DDBJ whole genome shotgun (WGS) entry which is preliminary data.</text>
</comment>
<evidence type="ECO:0000256" key="4">
    <source>
        <dbReference type="ARBA" id="ARBA00022438"/>
    </source>
</evidence>
<dbReference type="InterPro" id="IPR043472">
    <property type="entry name" value="Macro_dom-like"/>
</dbReference>
<gene>
    <name evidence="8" type="primary">pepA</name>
    <name evidence="10" type="ORF">GCM10010405_28720</name>
</gene>
<dbReference type="Gene3D" id="3.40.630.10">
    <property type="entry name" value="Zn peptidases"/>
    <property type="match status" value="1"/>
</dbReference>
<feature type="binding site" evidence="8">
    <location>
        <position position="362"/>
    </location>
    <ligand>
        <name>Mn(2+)</name>
        <dbReference type="ChEBI" id="CHEBI:29035"/>
        <label>1</label>
    </ligand>
</feature>
<dbReference type="SUPFAM" id="SSF52949">
    <property type="entry name" value="Macro domain-like"/>
    <property type="match status" value="1"/>
</dbReference>
<feature type="active site" evidence="8">
    <location>
        <position position="292"/>
    </location>
</feature>
<keyword evidence="5 8" id="KW-0645">Protease</keyword>
<protein>
    <recommendedName>
        <fullName evidence="8">Probable cytosol aminopeptidase</fullName>
        <ecNumber evidence="8">3.4.11.1</ecNumber>
    </recommendedName>
    <alternativeName>
        <fullName evidence="8">Leucine aminopeptidase</fullName>
        <shortName evidence="8">LAP</shortName>
        <ecNumber evidence="8">3.4.11.10</ecNumber>
    </alternativeName>
    <alternativeName>
        <fullName evidence="8">Leucyl aminopeptidase</fullName>
    </alternativeName>
</protein>
<dbReference type="EC" id="3.4.11.1" evidence="8"/>
<organism evidence="10 11">
    <name type="scientific">Streptomyces macrosporus</name>
    <dbReference type="NCBI Taxonomy" id="44032"/>
    <lineage>
        <taxon>Bacteria</taxon>
        <taxon>Bacillati</taxon>
        <taxon>Actinomycetota</taxon>
        <taxon>Actinomycetes</taxon>
        <taxon>Kitasatosporales</taxon>
        <taxon>Streptomycetaceae</taxon>
        <taxon>Streptomyces</taxon>
    </lineage>
</organism>
<dbReference type="PANTHER" id="PTHR11963">
    <property type="entry name" value="LEUCINE AMINOPEPTIDASE-RELATED"/>
    <property type="match status" value="1"/>
</dbReference>
<dbReference type="SUPFAM" id="SSF53187">
    <property type="entry name" value="Zn-dependent exopeptidases"/>
    <property type="match status" value="1"/>
</dbReference>
<evidence type="ECO:0000256" key="3">
    <source>
        <dbReference type="ARBA" id="ARBA00009528"/>
    </source>
</evidence>
<evidence type="ECO:0000256" key="2">
    <source>
        <dbReference type="ARBA" id="ARBA00000967"/>
    </source>
</evidence>
<dbReference type="InterPro" id="IPR023042">
    <property type="entry name" value="Peptidase_M17_leu_NH2_pept"/>
</dbReference>
<dbReference type="Pfam" id="PF02789">
    <property type="entry name" value="Peptidase_M17_N"/>
    <property type="match status" value="1"/>
</dbReference>
<dbReference type="PRINTS" id="PR00481">
    <property type="entry name" value="LAMNOPPTDASE"/>
</dbReference>
<dbReference type="CDD" id="cd00433">
    <property type="entry name" value="Peptidase_M17"/>
    <property type="match status" value="1"/>
</dbReference>
<dbReference type="Gene3D" id="3.40.220.10">
    <property type="entry name" value="Leucine Aminopeptidase, subunit E, domain 1"/>
    <property type="match status" value="1"/>
</dbReference>
<feature type="binding site" evidence="8">
    <location>
        <position position="364"/>
    </location>
    <ligand>
        <name>Mn(2+)</name>
        <dbReference type="ChEBI" id="CHEBI:29035"/>
        <label>1</label>
    </ligand>
</feature>
<feature type="binding site" evidence="8">
    <location>
        <position position="285"/>
    </location>
    <ligand>
        <name>Mn(2+)</name>
        <dbReference type="ChEBI" id="CHEBI:29035"/>
        <label>2</label>
    </ligand>
</feature>
<feature type="active site" evidence="8">
    <location>
        <position position="366"/>
    </location>
</feature>
<dbReference type="InterPro" id="IPR000819">
    <property type="entry name" value="Peptidase_M17_C"/>
</dbReference>
<dbReference type="GO" id="GO:0004177">
    <property type="term" value="F:aminopeptidase activity"/>
    <property type="evidence" value="ECO:0007669"/>
    <property type="project" value="UniProtKB-KW"/>
</dbReference>
<feature type="binding site" evidence="8">
    <location>
        <position position="364"/>
    </location>
    <ligand>
        <name>Mn(2+)</name>
        <dbReference type="ChEBI" id="CHEBI:29035"/>
        <label>2</label>
    </ligand>
</feature>
<name>A0ABN3K149_9ACTN</name>
<evidence type="ECO:0000313" key="10">
    <source>
        <dbReference type="EMBL" id="GAA2443444.1"/>
    </source>
</evidence>
<feature type="binding site" evidence="8">
    <location>
        <position position="285"/>
    </location>
    <ligand>
        <name>Mn(2+)</name>
        <dbReference type="ChEBI" id="CHEBI:29035"/>
        <label>1</label>
    </ligand>
</feature>
<feature type="domain" description="Cytosol aminopeptidase" evidence="9">
    <location>
        <begin position="360"/>
        <end position="367"/>
    </location>
</feature>
<reference evidence="10 11" key="1">
    <citation type="journal article" date="2019" name="Int. J. Syst. Evol. Microbiol.">
        <title>The Global Catalogue of Microorganisms (GCM) 10K type strain sequencing project: providing services to taxonomists for standard genome sequencing and annotation.</title>
        <authorList>
            <consortium name="The Broad Institute Genomics Platform"/>
            <consortium name="The Broad Institute Genome Sequencing Center for Infectious Disease"/>
            <person name="Wu L."/>
            <person name="Ma J."/>
        </authorList>
    </citation>
    <scope>NUCLEOTIDE SEQUENCE [LARGE SCALE GENOMIC DNA]</scope>
    <source>
        <strain evidence="10 11">JCM 6305</strain>
    </source>
</reference>
<evidence type="ECO:0000313" key="11">
    <source>
        <dbReference type="Proteomes" id="UP001501638"/>
    </source>
</evidence>
<dbReference type="RefSeq" id="WP_344322711.1">
    <property type="nucleotide sequence ID" value="NZ_BAAASZ010000020.1"/>
</dbReference>
<feature type="binding site" evidence="8">
    <location>
        <position position="280"/>
    </location>
    <ligand>
        <name>Mn(2+)</name>
        <dbReference type="ChEBI" id="CHEBI:29035"/>
        <label>2</label>
    </ligand>
</feature>
<dbReference type="PROSITE" id="PS00631">
    <property type="entry name" value="CYTOSOL_AP"/>
    <property type="match status" value="1"/>
</dbReference>
<comment type="cofactor">
    <cofactor evidence="8">
        <name>Mn(2+)</name>
        <dbReference type="ChEBI" id="CHEBI:29035"/>
    </cofactor>
    <text evidence="8">Binds 2 manganese ions per subunit.</text>
</comment>
<evidence type="ECO:0000256" key="7">
    <source>
        <dbReference type="ARBA" id="ARBA00049972"/>
    </source>
</evidence>
<evidence type="ECO:0000256" key="1">
    <source>
        <dbReference type="ARBA" id="ARBA00000135"/>
    </source>
</evidence>
<proteinExistence type="inferred from homology"/>
<dbReference type="InterPro" id="IPR011356">
    <property type="entry name" value="Leucine_aapep/pepB"/>
</dbReference>
<accession>A0ABN3K149</accession>
<comment type="catalytic activity">
    <reaction evidence="2 8">
        <text>Release of an N-terminal amino acid, preferentially leucine, but not glutamic or aspartic acids.</text>
        <dbReference type="EC" id="3.4.11.10"/>
    </reaction>
</comment>
<dbReference type="Proteomes" id="UP001501638">
    <property type="component" value="Unassembled WGS sequence"/>
</dbReference>